<dbReference type="PANTHER" id="PTHR11008">
    <property type="entry name" value="PROTEIN TAKEOUT-LIKE PROTEIN"/>
    <property type="match status" value="1"/>
</dbReference>
<dbReference type="FunFam" id="3.15.10.30:FF:000001">
    <property type="entry name" value="Takeout-like protein 1"/>
    <property type="match status" value="1"/>
</dbReference>
<dbReference type="Pfam" id="PF06585">
    <property type="entry name" value="JHBP"/>
    <property type="match status" value="1"/>
</dbReference>
<dbReference type="EMBL" id="JARQZJ010000032">
    <property type="protein sequence ID" value="KAK9874604.1"/>
    <property type="molecule type" value="Genomic_DNA"/>
</dbReference>
<evidence type="ECO:0000256" key="2">
    <source>
        <dbReference type="ARBA" id="ARBA00023108"/>
    </source>
</evidence>
<evidence type="ECO:0000313" key="4">
    <source>
        <dbReference type="EMBL" id="KAK9874604.1"/>
    </source>
</evidence>
<dbReference type="InterPro" id="IPR038606">
    <property type="entry name" value="To_sf"/>
</dbReference>
<dbReference type="Gene3D" id="3.15.10.30">
    <property type="entry name" value="Haemolymph juvenile hormone binding protein"/>
    <property type="match status" value="1"/>
</dbReference>
<gene>
    <name evidence="4" type="ORF">WA026_005436</name>
</gene>
<keyword evidence="5" id="KW-1185">Reference proteome</keyword>
<reference evidence="4 5" key="1">
    <citation type="submission" date="2023-03" db="EMBL/GenBank/DDBJ databases">
        <title>Genome insight into feeding habits of ladybird beetles.</title>
        <authorList>
            <person name="Li H.-S."/>
            <person name="Huang Y.-H."/>
            <person name="Pang H."/>
        </authorList>
    </citation>
    <scope>NUCLEOTIDE SEQUENCE [LARGE SCALE GENOMIC DNA]</scope>
    <source>
        <strain evidence="4">SYSU_2023b</strain>
        <tissue evidence="4">Whole body</tissue>
    </source>
</reference>
<accession>A0AAW1U5G2</accession>
<protein>
    <submittedName>
        <fullName evidence="4">Uncharacterized protein</fullName>
    </submittedName>
</protein>
<name>A0AAW1U5G2_9CUCU</name>
<evidence type="ECO:0000256" key="3">
    <source>
        <dbReference type="ARBA" id="ARBA00060902"/>
    </source>
</evidence>
<keyword evidence="1" id="KW-0732">Signal</keyword>
<dbReference type="InterPro" id="IPR010562">
    <property type="entry name" value="Haemolymph_juvenile_hormone-bd"/>
</dbReference>
<organism evidence="4 5">
    <name type="scientific">Henosepilachna vigintioctopunctata</name>
    <dbReference type="NCBI Taxonomy" id="420089"/>
    <lineage>
        <taxon>Eukaryota</taxon>
        <taxon>Metazoa</taxon>
        <taxon>Ecdysozoa</taxon>
        <taxon>Arthropoda</taxon>
        <taxon>Hexapoda</taxon>
        <taxon>Insecta</taxon>
        <taxon>Pterygota</taxon>
        <taxon>Neoptera</taxon>
        <taxon>Endopterygota</taxon>
        <taxon>Coleoptera</taxon>
        <taxon>Polyphaga</taxon>
        <taxon>Cucujiformia</taxon>
        <taxon>Coccinelloidea</taxon>
        <taxon>Coccinellidae</taxon>
        <taxon>Epilachninae</taxon>
        <taxon>Epilachnini</taxon>
        <taxon>Henosepilachna</taxon>
    </lineage>
</organism>
<dbReference type="GO" id="GO:0005615">
    <property type="term" value="C:extracellular space"/>
    <property type="evidence" value="ECO:0007669"/>
    <property type="project" value="TreeGrafter"/>
</dbReference>
<dbReference type="PANTHER" id="PTHR11008:SF32">
    <property type="entry name" value="CIRCADIAN CLOCK-CONTROLLED PROTEIN DAYWAKE-RELATED"/>
    <property type="match status" value="1"/>
</dbReference>
<dbReference type="AlphaFoldDB" id="A0AAW1U5G2"/>
<dbReference type="SMART" id="SM00700">
    <property type="entry name" value="JHBP"/>
    <property type="match status" value="1"/>
</dbReference>
<comment type="similarity">
    <text evidence="3">Belongs to the TO family.</text>
</comment>
<dbReference type="GO" id="GO:0007623">
    <property type="term" value="P:circadian rhythm"/>
    <property type="evidence" value="ECO:0007669"/>
    <property type="project" value="UniProtKB-ARBA"/>
</dbReference>
<sequence length="269" mass="30952">MIIRYSFVFQVFFVVNSSDFQAVMNSKHIFILSFIVGALSNELPDYLKDKRCSLKKDFKDCFIKNGNLAIPLVVRGDPEYHIPKMNPMEISFIELISTPSLGLNLTNVKLYGLGEVRLEDLKFSWEENWWTLYLKSDNITIEGDYAVDGKVLIMPIKGNGRFNVLLKNGRFSASSNVRIVEMNGEKYFKPLNMSMEYKFDKVEFNFDNLFDGNKELGDQVNRFLNENWSPLLKDFGPGIASTIAAIIKDIFQKFSAKISLKGYFLDYDN</sequence>
<comment type="caution">
    <text evidence="4">The sequence shown here is derived from an EMBL/GenBank/DDBJ whole genome shotgun (WGS) entry which is preliminary data.</text>
</comment>
<dbReference type="Proteomes" id="UP001431783">
    <property type="component" value="Unassembled WGS sequence"/>
</dbReference>
<evidence type="ECO:0000313" key="5">
    <source>
        <dbReference type="Proteomes" id="UP001431783"/>
    </source>
</evidence>
<evidence type="ECO:0000256" key="1">
    <source>
        <dbReference type="ARBA" id="ARBA00022729"/>
    </source>
</evidence>
<proteinExistence type="inferred from homology"/>
<keyword evidence="2" id="KW-0090">Biological rhythms</keyword>